<feature type="domain" description="Heterokaryon incompatibility" evidence="1">
    <location>
        <begin position="8"/>
        <end position="61"/>
    </location>
</feature>
<gene>
    <name evidence="2" type="ORF">ABVK25_009682</name>
</gene>
<comment type="caution">
    <text evidence="2">The sequence shown here is derived from an EMBL/GenBank/DDBJ whole genome shotgun (WGS) entry which is preliminary data.</text>
</comment>
<proteinExistence type="predicted"/>
<dbReference type="Pfam" id="PF06985">
    <property type="entry name" value="HET"/>
    <property type="match status" value="1"/>
</dbReference>
<organism evidence="2 3">
    <name type="scientific">Lepraria finkii</name>
    <dbReference type="NCBI Taxonomy" id="1340010"/>
    <lineage>
        <taxon>Eukaryota</taxon>
        <taxon>Fungi</taxon>
        <taxon>Dikarya</taxon>
        <taxon>Ascomycota</taxon>
        <taxon>Pezizomycotina</taxon>
        <taxon>Lecanoromycetes</taxon>
        <taxon>OSLEUM clade</taxon>
        <taxon>Lecanoromycetidae</taxon>
        <taxon>Lecanorales</taxon>
        <taxon>Lecanorineae</taxon>
        <taxon>Stereocaulaceae</taxon>
        <taxon>Lepraria</taxon>
    </lineage>
</organism>
<dbReference type="PANTHER" id="PTHR33112:SF16">
    <property type="entry name" value="HETEROKARYON INCOMPATIBILITY DOMAIN-CONTAINING PROTEIN"/>
    <property type="match status" value="1"/>
</dbReference>
<dbReference type="EMBL" id="JBHFEH010000053">
    <property type="protein sequence ID" value="KAL2050072.1"/>
    <property type="molecule type" value="Genomic_DNA"/>
</dbReference>
<keyword evidence="3" id="KW-1185">Reference proteome</keyword>
<evidence type="ECO:0000259" key="1">
    <source>
        <dbReference type="Pfam" id="PF06985"/>
    </source>
</evidence>
<dbReference type="InterPro" id="IPR010730">
    <property type="entry name" value="HET"/>
</dbReference>
<dbReference type="PANTHER" id="PTHR33112">
    <property type="entry name" value="DOMAIN PROTEIN, PUTATIVE-RELATED"/>
    <property type="match status" value="1"/>
</dbReference>
<reference evidence="2 3" key="1">
    <citation type="submission" date="2024-09" db="EMBL/GenBank/DDBJ databases">
        <title>Rethinking Asexuality: The Enigmatic Case of Functional Sexual Genes in Lepraria (Stereocaulaceae).</title>
        <authorList>
            <person name="Doellman M."/>
            <person name="Sun Y."/>
            <person name="Barcenas-Pena A."/>
            <person name="Lumbsch H.T."/>
            <person name="Grewe F."/>
        </authorList>
    </citation>
    <scope>NUCLEOTIDE SEQUENCE [LARGE SCALE GENOMIC DNA]</scope>
    <source>
        <strain evidence="2 3">Grewe 0041</strain>
    </source>
</reference>
<name>A0ABR4AYR8_9LECA</name>
<protein>
    <recommendedName>
        <fullName evidence="1">Heterokaryon incompatibility domain-containing protein</fullName>
    </recommendedName>
</protein>
<sequence length="62" mass="6992">MTTTITTLPSRQESIPMESLSKTFRDAATITHKMGVRYLWTDSLCIIQDSTSDWELGAPKMV</sequence>
<dbReference type="Proteomes" id="UP001590951">
    <property type="component" value="Unassembled WGS sequence"/>
</dbReference>
<evidence type="ECO:0000313" key="2">
    <source>
        <dbReference type="EMBL" id="KAL2050072.1"/>
    </source>
</evidence>
<accession>A0ABR4AYR8</accession>
<evidence type="ECO:0000313" key="3">
    <source>
        <dbReference type="Proteomes" id="UP001590951"/>
    </source>
</evidence>